<keyword evidence="4" id="KW-0862">Zinc</keyword>
<evidence type="ECO:0000313" key="6">
    <source>
        <dbReference type="EMBL" id="EZA58223.1"/>
    </source>
</evidence>
<keyword evidence="2" id="KW-0479">Metal-binding</keyword>
<evidence type="ECO:0000256" key="4">
    <source>
        <dbReference type="ARBA" id="ARBA00022833"/>
    </source>
</evidence>
<organism evidence="6 7">
    <name type="scientific">Ooceraea biroi</name>
    <name type="common">Clonal raider ant</name>
    <name type="synonym">Cerapachys biroi</name>
    <dbReference type="NCBI Taxonomy" id="2015173"/>
    <lineage>
        <taxon>Eukaryota</taxon>
        <taxon>Metazoa</taxon>
        <taxon>Ecdysozoa</taxon>
        <taxon>Arthropoda</taxon>
        <taxon>Hexapoda</taxon>
        <taxon>Insecta</taxon>
        <taxon>Pterygota</taxon>
        <taxon>Neoptera</taxon>
        <taxon>Endopterygota</taxon>
        <taxon>Hymenoptera</taxon>
        <taxon>Apocrita</taxon>
        <taxon>Aculeata</taxon>
        <taxon>Formicoidea</taxon>
        <taxon>Formicidae</taxon>
        <taxon>Dorylinae</taxon>
        <taxon>Ooceraea</taxon>
    </lineage>
</organism>
<dbReference type="GO" id="GO:0008270">
    <property type="term" value="F:zinc ion binding"/>
    <property type="evidence" value="ECO:0007669"/>
    <property type="project" value="UniProtKB-KW"/>
</dbReference>
<dbReference type="SUPFAM" id="SSF53098">
    <property type="entry name" value="Ribonuclease H-like"/>
    <property type="match status" value="1"/>
</dbReference>
<evidence type="ECO:0000313" key="7">
    <source>
        <dbReference type="Proteomes" id="UP000053097"/>
    </source>
</evidence>
<keyword evidence="5" id="KW-0539">Nucleus</keyword>
<evidence type="ECO:0000256" key="3">
    <source>
        <dbReference type="ARBA" id="ARBA00022771"/>
    </source>
</evidence>
<keyword evidence="7" id="KW-1185">Reference proteome</keyword>
<dbReference type="OrthoDB" id="6615327at2759"/>
<dbReference type="PANTHER" id="PTHR46481:SF10">
    <property type="entry name" value="ZINC FINGER BED DOMAIN-CONTAINING PROTEIN 39"/>
    <property type="match status" value="1"/>
</dbReference>
<dbReference type="PANTHER" id="PTHR46481">
    <property type="entry name" value="ZINC FINGER BED DOMAIN-CONTAINING PROTEIN 4"/>
    <property type="match status" value="1"/>
</dbReference>
<proteinExistence type="predicted"/>
<dbReference type="EMBL" id="KK107129">
    <property type="protein sequence ID" value="EZA58223.1"/>
    <property type="molecule type" value="Genomic_DNA"/>
</dbReference>
<comment type="subcellular location">
    <subcellularLocation>
        <location evidence="1">Nucleus</location>
    </subcellularLocation>
</comment>
<dbReference type="AlphaFoldDB" id="A0A026WQK7"/>
<keyword evidence="3" id="KW-0863">Zinc-finger</keyword>
<dbReference type="InterPro" id="IPR012337">
    <property type="entry name" value="RNaseH-like_sf"/>
</dbReference>
<gene>
    <name evidence="6" type="ORF">X777_01586</name>
</gene>
<evidence type="ECO:0000256" key="5">
    <source>
        <dbReference type="ARBA" id="ARBA00023242"/>
    </source>
</evidence>
<sequence length="326" mass="36993">MLDENWIPKCFTLGVYEMEERHTAANLASRMEKLFMNWNINEKVMAVVTDNATNIVNAIHLLQQITEKSGLTCAAHSLQLAVNKALVGDNIEKLLVKSGKIVSHFKHSNVAKYALQEKQEQLGLPTMSLLQSCKTRWNSSYLMLERLLQNRISVMNVLTDRRSTTTSVAESLEISEREWSLIEALVTLLKPLQMATTVLCGDNSSPTSMVRPVLQKALQNHMQIRNEDDIMIQNAKKIIANEITQRVDLTRTSNITARQIASMLDPRFKDLDHEPFEARFEIRAHVKHMLEAVAPSESTSSKVTTRNSALEFLYQQEINSNDIDTQ</sequence>
<dbReference type="InterPro" id="IPR052035">
    <property type="entry name" value="ZnF_BED_domain_contain"/>
</dbReference>
<dbReference type="Proteomes" id="UP000053097">
    <property type="component" value="Unassembled WGS sequence"/>
</dbReference>
<accession>A0A026WQK7</accession>
<evidence type="ECO:0000256" key="1">
    <source>
        <dbReference type="ARBA" id="ARBA00004123"/>
    </source>
</evidence>
<protein>
    <submittedName>
        <fullName evidence="6">Zinc finger BED domain-containing protein</fullName>
    </submittedName>
</protein>
<evidence type="ECO:0000256" key="2">
    <source>
        <dbReference type="ARBA" id="ARBA00022723"/>
    </source>
</evidence>
<dbReference type="OMA" id="EISEREW"/>
<reference evidence="6 7" key="1">
    <citation type="journal article" date="2014" name="Curr. Biol.">
        <title>The genome of the clonal raider ant Cerapachys biroi.</title>
        <authorList>
            <person name="Oxley P.R."/>
            <person name="Ji L."/>
            <person name="Fetter-Pruneda I."/>
            <person name="McKenzie S.K."/>
            <person name="Li C."/>
            <person name="Hu H."/>
            <person name="Zhang G."/>
            <person name="Kronauer D.J."/>
        </authorList>
    </citation>
    <scope>NUCLEOTIDE SEQUENCE [LARGE SCALE GENOMIC DNA]</scope>
</reference>
<name>A0A026WQK7_OOCBI</name>
<dbReference type="GO" id="GO:0005634">
    <property type="term" value="C:nucleus"/>
    <property type="evidence" value="ECO:0007669"/>
    <property type="project" value="UniProtKB-SubCell"/>
</dbReference>